<organism evidence="1 2">
    <name type="scientific">Trichonephila inaurata madagascariensis</name>
    <dbReference type="NCBI Taxonomy" id="2747483"/>
    <lineage>
        <taxon>Eukaryota</taxon>
        <taxon>Metazoa</taxon>
        <taxon>Ecdysozoa</taxon>
        <taxon>Arthropoda</taxon>
        <taxon>Chelicerata</taxon>
        <taxon>Arachnida</taxon>
        <taxon>Araneae</taxon>
        <taxon>Araneomorphae</taxon>
        <taxon>Entelegynae</taxon>
        <taxon>Araneoidea</taxon>
        <taxon>Nephilidae</taxon>
        <taxon>Trichonephila</taxon>
        <taxon>Trichonephila inaurata</taxon>
    </lineage>
</organism>
<reference evidence="1" key="1">
    <citation type="submission" date="2020-08" db="EMBL/GenBank/DDBJ databases">
        <title>Multicomponent nature underlies the extraordinary mechanical properties of spider dragline silk.</title>
        <authorList>
            <person name="Kono N."/>
            <person name="Nakamura H."/>
            <person name="Mori M."/>
            <person name="Yoshida Y."/>
            <person name="Ohtoshi R."/>
            <person name="Malay A.D."/>
            <person name="Moran D.A.P."/>
            <person name="Tomita M."/>
            <person name="Numata K."/>
            <person name="Arakawa K."/>
        </authorList>
    </citation>
    <scope>NUCLEOTIDE SEQUENCE</scope>
</reference>
<proteinExistence type="predicted"/>
<protein>
    <submittedName>
        <fullName evidence="1">Uncharacterized protein</fullName>
    </submittedName>
</protein>
<dbReference type="Proteomes" id="UP000886998">
    <property type="component" value="Unassembled WGS sequence"/>
</dbReference>
<name>A0A8X7CQT9_9ARAC</name>
<accession>A0A8X7CQT9</accession>
<evidence type="ECO:0000313" key="1">
    <source>
        <dbReference type="EMBL" id="GFY73027.1"/>
    </source>
</evidence>
<sequence>MITFRRLQQRKKNKRILQLWREKNAEQTAKKKRKKQVNITRMFVQQSKCPSRFRTTQRVANARIKMESETQKENVWREIELEEAPIQQHIRSSSGPNKILVITRPTAHSYSDIRYDPVEILVGRCRILEDPRGP</sequence>
<keyword evidence="2" id="KW-1185">Reference proteome</keyword>
<dbReference type="EMBL" id="BMAV01019777">
    <property type="protein sequence ID" value="GFY73027.1"/>
    <property type="molecule type" value="Genomic_DNA"/>
</dbReference>
<evidence type="ECO:0000313" key="2">
    <source>
        <dbReference type="Proteomes" id="UP000886998"/>
    </source>
</evidence>
<gene>
    <name evidence="1" type="ORF">TNIN_12891</name>
</gene>
<dbReference type="AlphaFoldDB" id="A0A8X7CQT9"/>
<comment type="caution">
    <text evidence="1">The sequence shown here is derived from an EMBL/GenBank/DDBJ whole genome shotgun (WGS) entry which is preliminary data.</text>
</comment>